<keyword evidence="3" id="KW-0808">Transferase</keyword>
<reference evidence="4" key="1">
    <citation type="submission" date="2016-06" db="EMBL/GenBank/DDBJ databases">
        <authorList>
            <person name="Varghese N."/>
            <person name="Submissions Spin"/>
        </authorList>
    </citation>
    <scope>NUCLEOTIDE SEQUENCE [LARGE SCALE GENOMIC DNA]</scope>
    <source>
        <strain evidence="4">DSM 43816</strain>
    </source>
</reference>
<dbReference type="AlphaFoldDB" id="A0A1C4YTE4"/>
<dbReference type="Proteomes" id="UP000198253">
    <property type="component" value="Chromosome I"/>
</dbReference>
<dbReference type="EMBL" id="LT607413">
    <property type="protein sequence ID" value="SCF24025.1"/>
    <property type="molecule type" value="Genomic_DNA"/>
</dbReference>
<dbReference type="Gene3D" id="3.90.1300.10">
    <property type="entry name" value="Amidase signature (AS) domain"/>
    <property type="match status" value="1"/>
</dbReference>
<dbReference type="InParanoid" id="A0A1C4YTE4"/>
<dbReference type="PANTHER" id="PTHR11895:SF7">
    <property type="entry name" value="GLUTAMYL-TRNA(GLN) AMIDOTRANSFERASE SUBUNIT A, MITOCHONDRIAL"/>
    <property type="match status" value="1"/>
</dbReference>
<dbReference type="InterPro" id="IPR023631">
    <property type="entry name" value="Amidase_dom"/>
</dbReference>
<dbReference type="InterPro" id="IPR000120">
    <property type="entry name" value="Amidase"/>
</dbReference>
<dbReference type="Pfam" id="PF01425">
    <property type="entry name" value="Amidase"/>
    <property type="match status" value="1"/>
</dbReference>
<feature type="domain" description="Amidase" evidence="2">
    <location>
        <begin position="24"/>
        <end position="429"/>
    </location>
</feature>
<accession>A0A1C4YTE4</accession>
<sequence>MQLPDLSLTELAAAIQARELSPVEVVDAVLERAERTEPQLNAYSAIDADGAREAAHAAERALAAGRDAGPLAGIPVGIKDLIDIEGRPTGAGSGVRDGHRAEKDSAVVSSLRDAGAIMLGKTHTHEFAYGLITPQTRNAVNGDRVAGGSSGGSAAAVAAGSATFALGTDTGGSIRVPAALNGVVGLKPTYDLVPRQGVTSLSWSLDHVGPITRTVADAALALSALTGRRAALHTDLRGIRVGVPRNYYFDRLDPQVERAVLAAVDKLAALGATLVDVDIPMTRYLVPAQSVIMLAEASAYHEHTLRAAADLYGEDVRGLLEAGGLLGAGEYLRGQRARTLVREAWSGLFTEVDVLAAPTVPVTAVPIGQESIVWPNGEVESVTDAYVRLCAPANLTGFPALSVPVGFDEDALPIGLQLIGAPFTEDVLLRVGLAHEEATG</sequence>
<organism evidence="3 4">
    <name type="scientific">Micromonospora echinospora</name>
    <name type="common">Micromonospora purpurea</name>
    <dbReference type="NCBI Taxonomy" id="1877"/>
    <lineage>
        <taxon>Bacteria</taxon>
        <taxon>Bacillati</taxon>
        <taxon>Actinomycetota</taxon>
        <taxon>Actinomycetes</taxon>
        <taxon>Micromonosporales</taxon>
        <taxon>Micromonosporaceae</taxon>
        <taxon>Micromonospora</taxon>
    </lineage>
</organism>
<dbReference type="PANTHER" id="PTHR11895">
    <property type="entry name" value="TRANSAMIDASE"/>
    <property type="match status" value="1"/>
</dbReference>
<evidence type="ECO:0000259" key="2">
    <source>
        <dbReference type="Pfam" id="PF01425"/>
    </source>
</evidence>
<dbReference type="InterPro" id="IPR020556">
    <property type="entry name" value="Amidase_CS"/>
</dbReference>
<protein>
    <submittedName>
        <fullName evidence="3">Aspartyl-tRNA(Asn)/glutamyl-tRNA(Gln) amidotransferase subunit A</fullName>
    </submittedName>
</protein>
<proteinExistence type="inferred from homology"/>
<gene>
    <name evidence="3" type="ORF">GA0070618_4350</name>
</gene>
<dbReference type="InterPro" id="IPR036928">
    <property type="entry name" value="AS_sf"/>
</dbReference>
<dbReference type="SUPFAM" id="SSF75304">
    <property type="entry name" value="Amidase signature (AS) enzymes"/>
    <property type="match status" value="1"/>
</dbReference>
<keyword evidence="4" id="KW-1185">Reference proteome</keyword>
<dbReference type="OrthoDB" id="182039at2"/>
<dbReference type="PROSITE" id="PS00571">
    <property type="entry name" value="AMIDASES"/>
    <property type="match status" value="1"/>
</dbReference>
<dbReference type="RefSeq" id="WP_088983277.1">
    <property type="nucleotide sequence ID" value="NZ_LT607413.1"/>
</dbReference>
<comment type="similarity">
    <text evidence="1">Belongs to the amidase family.</text>
</comment>
<dbReference type="GO" id="GO:0016740">
    <property type="term" value="F:transferase activity"/>
    <property type="evidence" value="ECO:0007669"/>
    <property type="project" value="UniProtKB-KW"/>
</dbReference>
<name>A0A1C4YTE4_MICEC</name>
<evidence type="ECO:0000313" key="3">
    <source>
        <dbReference type="EMBL" id="SCF24025.1"/>
    </source>
</evidence>
<evidence type="ECO:0000256" key="1">
    <source>
        <dbReference type="ARBA" id="ARBA00009199"/>
    </source>
</evidence>
<evidence type="ECO:0000313" key="4">
    <source>
        <dbReference type="Proteomes" id="UP000198253"/>
    </source>
</evidence>